<evidence type="ECO:0000313" key="1">
    <source>
        <dbReference type="EMBL" id="MEQ2307479.1"/>
    </source>
</evidence>
<reference evidence="1 2" key="1">
    <citation type="submission" date="2021-06" db="EMBL/GenBank/DDBJ databases">
        <authorList>
            <person name="Palmer J.M."/>
        </authorList>
    </citation>
    <scope>NUCLEOTIDE SEQUENCE [LARGE SCALE GENOMIC DNA]</scope>
    <source>
        <strain evidence="1 2">AS_MEX2019</strain>
        <tissue evidence="1">Muscle</tissue>
    </source>
</reference>
<evidence type="ECO:0000313" key="2">
    <source>
        <dbReference type="Proteomes" id="UP001469553"/>
    </source>
</evidence>
<keyword evidence="2" id="KW-1185">Reference proteome</keyword>
<name>A0ABV0ZML1_9TELE</name>
<organism evidence="1 2">
    <name type="scientific">Ameca splendens</name>
    <dbReference type="NCBI Taxonomy" id="208324"/>
    <lineage>
        <taxon>Eukaryota</taxon>
        <taxon>Metazoa</taxon>
        <taxon>Chordata</taxon>
        <taxon>Craniata</taxon>
        <taxon>Vertebrata</taxon>
        <taxon>Euteleostomi</taxon>
        <taxon>Actinopterygii</taxon>
        <taxon>Neopterygii</taxon>
        <taxon>Teleostei</taxon>
        <taxon>Neoteleostei</taxon>
        <taxon>Acanthomorphata</taxon>
        <taxon>Ovalentaria</taxon>
        <taxon>Atherinomorphae</taxon>
        <taxon>Cyprinodontiformes</taxon>
        <taxon>Goodeidae</taxon>
        <taxon>Ameca</taxon>
    </lineage>
</organism>
<protein>
    <submittedName>
        <fullName evidence="1">Uncharacterized protein</fullName>
    </submittedName>
</protein>
<comment type="caution">
    <text evidence="1">The sequence shown here is derived from an EMBL/GenBank/DDBJ whole genome shotgun (WGS) entry which is preliminary data.</text>
</comment>
<gene>
    <name evidence="1" type="ORF">AMECASPLE_018618</name>
</gene>
<dbReference type="Proteomes" id="UP001469553">
    <property type="component" value="Unassembled WGS sequence"/>
</dbReference>
<accession>A0ABV0ZML1</accession>
<sequence length="119" mass="13588">MKTKEHSRQVREKDMVKIKAGLGYKTKMLWTSHGALFHPPIENGKSMAHLQTYHVIALSINIQARPTREATKRPMVAFGGAAEITPHPHPISSLKWFMTKFRSPIYHCYIRSNWAFGSA</sequence>
<dbReference type="EMBL" id="JAHRIP010067290">
    <property type="protein sequence ID" value="MEQ2307479.1"/>
    <property type="molecule type" value="Genomic_DNA"/>
</dbReference>
<proteinExistence type="predicted"/>